<reference evidence="1 2" key="1">
    <citation type="submission" date="2021-01" db="EMBL/GenBank/DDBJ databases">
        <title>FDA dAtabase for Regulatory Grade micrObial Sequences (FDA-ARGOS): Supporting development and validation of Infectious Disease Dx tests.</title>
        <authorList>
            <person name="Sproer C."/>
            <person name="Gronow S."/>
            <person name="Severitt S."/>
            <person name="Schroder I."/>
            <person name="Tallon L."/>
            <person name="Sadzewicz L."/>
            <person name="Zhao X."/>
            <person name="Boylan J."/>
            <person name="Ott S."/>
            <person name="Bowen H."/>
            <person name="Vavikolanu K."/>
            <person name="Mehta A."/>
            <person name="Aluvathingal J."/>
            <person name="Nadendla S."/>
            <person name="Lowell S."/>
            <person name="Myers T."/>
            <person name="Yan Y."/>
            <person name="Sichtig H."/>
        </authorList>
    </citation>
    <scope>NUCLEOTIDE SEQUENCE [LARGE SCALE GENOMIC DNA]</scope>
    <source>
        <strain evidence="1 2">FDAARGOS_1131</strain>
    </source>
</reference>
<sequence>MKNIMGLFGITIAILAVGCKSQTWQKDAIELKQEQASTIQQLEGTWELIDFKTAANKDQSVRDLFPLKAPFFTVDLKDNKIYGEDGCNLQQGTIKAIGASTLDLVPGITPFQTYCEEVKSMPYKIAFWKTKEYQFDGNLLILKSEDHQTILTYKRIENQQ</sequence>
<dbReference type="Proteomes" id="UP000596202">
    <property type="component" value="Chromosome"/>
</dbReference>
<dbReference type="RefSeq" id="WP_006264965.1">
    <property type="nucleotide sequence ID" value="NZ_CP068108.1"/>
</dbReference>
<dbReference type="OrthoDB" id="5348860at2"/>
<evidence type="ECO:0000313" key="2">
    <source>
        <dbReference type="Proteomes" id="UP000596202"/>
    </source>
</evidence>
<evidence type="ECO:0000313" key="1">
    <source>
        <dbReference type="EMBL" id="QQU01636.1"/>
    </source>
</evidence>
<accession>A0A9Q7E9A5</accession>
<gene>
    <name evidence="1" type="ORF">I6I88_07845</name>
</gene>
<dbReference type="InterPro" id="IPR038670">
    <property type="entry name" value="HslJ-like_sf"/>
</dbReference>
<evidence type="ECO:0008006" key="3">
    <source>
        <dbReference type="Google" id="ProtNLM"/>
    </source>
</evidence>
<protein>
    <recommendedName>
        <fullName evidence="3">META domain</fullName>
    </recommendedName>
</protein>
<organism evidence="1 2">
    <name type="scientific">Myroides odoratus</name>
    <name type="common">Flavobacterium odoratum</name>
    <dbReference type="NCBI Taxonomy" id="256"/>
    <lineage>
        <taxon>Bacteria</taxon>
        <taxon>Pseudomonadati</taxon>
        <taxon>Bacteroidota</taxon>
        <taxon>Flavobacteriia</taxon>
        <taxon>Flavobacteriales</taxon>
        <taxon>Flavobacteriaceae</taxon>
        <taxon>Myroides</taxon>
    </lineage>
</organism>
<name>A0A9Q7E9A5_MYROD</name>
<dbReference type="Gene3D" id="2.40.128.270">
    <property type="match status" value="1"/>
</dbReference>
<proteinExistence type="predicted"/>
<dbReference type="GeneID" id="93527562"/>
<dbReference type="AlphaFoldDB" id="A0A9Q7E9A5"/>
<dbReference type="EMBL" id="CP068108">
    <property type="protein sequence ID" value="QQU01636.1"/>
    <property type="molecule type" value="Genomic_DNA"/>
</dbReference>
<dbReference type="PROSITE" id="PS51257">
    <property type="entry name" value="PROKAR_LIPOPROTEIN"/>
    <property type="match status" value="1"/>
</dbReference>